<protein>
    <submittedName>
        <fullName evidence="1">Uncharacterized protein</fullName>
    </submittedName>
</protein>
<accession>C4ZIA7</accession>
<proteinExistence type="predicted"/>
<gene>
    <name evidence="1" type="ordered locus">EUBREC_3016</name>
</gene>
<evidence type="ECO:0000313" key="2">
    <source>
        <dbReference type="Proteomes" id="UP000001477"/>
    </source>
</evidence>
<dbReference type="AlphaFoldDB" id="C4ZIA7"/>
<dbReference type="PaxDb" id="515619-EUBREC_3016"/>
<reference evidence="1 2" key="1">
    <citation type="journal article" date="2009" name="Proc. Natl. Acad. Sci. U.S.A.">
        <title>Characterizing a model human gut microbiota composed of members of its two dominant bacterial phyla.</title>
        <authorList>
            <person name="Mahowald M.A."/>
            <person name="Rey F.E."/>
            <person name="Seedorf H."/>
            <person name="Turnbaugh P.J."/>
            <person name="Fulton R.S."/>
            <person name="Wollam A."/>
            <person name="Shah N."/>
            <person name="Wang C."/>
            <person name="Magrini V."/>
            <person name="Wilson R.K."/>
            <person name="Cantarel B.L."/>
            <person name="Coutinho P.M."/>
            <person name="Henrissat B."/>
            <person name="Crock L.W."/>
            <person name="Russell A."/>
            <person name="Verberkmoes N.C."/>
            <person name="Hettich R.L."/>
            <person name="Gordon J.I."/>
        </authorList>
    </citation>
    <scope>NUCLEOTIDE SEQUENCE [LARGE SCALE GENOMIC DNA]</scope>
    <source>
        <strain evidence="2">ATCC 33656 / DSM 3377 / JCM 17463 / KCTC 5835 / LMG 30912 / VPI 0990</strain>
    </source>
</reference>
<dbReference type="HOGENOM" id="CLU_3135808_0_0_9"/>
<dbReference type="Proteomes" id="UP000001477">
    <property type="component" value="Chromosome"/>
</dbReference>
<organism evidence="1 2">
    <name type="scientific">Agathobacter rectalis (strain ATCC 33656 / DSM 3377 / JCM 17463 / KCTC 5835 / VPI 0990)</name>
    <name type="common">Eubacterium rectale</name>
    <dbReference type="NCBI Taxonomy" id="515619"/>
    <lineage>
        <taxon>Bacteria</taxon>
        <taxon>Bacillati</taxon>
        <taxon>Bacillota</taxon>
        <taxon>Clostridia</taxon>
        <taxon>Lachnospirales</taxon>
        <taxon>Lachnospiraceae</taxon>
        <taxon>Agathobacter</taxon>
    </lineage>
</organism>
<evidence type="ECO:0000313" key="1">
    <source>
        <dbReference type="EMBL" id="ACR76744.1"/>
    </source>
</evidence>
<dbReference type="EMBL" id="CP001107">
    <property type="protein sequence ID" value="ACR76744.1"/>
    <property type="molecule type" value="Genomic_DNA"/>
</dbReference>
<dbReference type="KEGG" id="ere:EUBREC_3016"/>
<name>C4ZIA7_AGARV</name>
<sequence>MSCEIYKSINLYIRYDTYMILYLISDTFSQHFHIYMNTCLFMILLYELA</sequence>
<dbReference type="STRING" id="515619.EUBREC_3016"/>